<dbReference type="AlphaFoldDB" id="A0A2R5FUV5"/>
<reference evidence="1 2" key="1">
    <citation type="submission" date="2017-06" db="EMBL/GenBank/DDBJ databases">
        <title>Genome sequencing of cyanobaciteial culture collection at National Institute for Environmental Studies (NIES).</title>
        <authorList>
            <person name="Hirose Y."/>
            <person name="Shimura Y."/>
            <person name="Fujisawa T."/>
            <person name="Nakamura Y."/>
            <person name="Kawachi M."/>
        </authorList>
    </citation>
    <scope>NUCLEOTIDE SEQUENCE [LARGE SCALE GENOMIC DNA]</scope>
    <source>
        <strain evidence="1 2">NIES-4072</strain>
    </source>
</reference>
<organism evidence="1 2">
    <name type="scientific">Nostoc commune NIES-4072</name>
    <dbReference type="NCBI Taxonomy" id="2005467"/>
    <lineage>
        <taxon>Bacteria</taxon>
        <taxon>Bacillati</taxon>
        <taxon>Cyanobacteriota</taxon>
        <taxon>Cyanophyceae</taxon>
        <taxon>Nostocales</taxon>
        <taxon>Nostocaceae</taxon>
        <taxon>Nostoc</taxon>
    </lineage>
</organism>
<sequence length="55" mass="6460">MAMSVIYVTHLINAKCINKNYLLFLSLDLNKLNVLNLSRLKLFDINNNYYQLLIV</sequence>
<dbReference type="Proteomes" id="UP000245124">
    <property type="component" value="Unassembled WGS sequence"/>
</dbReference>
<dbReference type="EMBL" id="BDUD01000001">
    <property type="protein sequence ID" value="GBG22546.1"/>
    <property type="molecule type" value="Genomic_DNA"/>
</dbReference>
<accession>A0A2R5FUV5</accession>
<proteinExistence type="predicted"/>
<comment type="caution">
    <text evidence="1">The sequence shown here is derived from an EMBL/GenBank/DDBJ whole genome shotgun (WGS) entry which is preliminary data.</text>
</comment>
<gene>
    <name evidence="1" type="ORF">NIES4072_62570</name>
</gene>
<name>A0A2R5FUV5_NOSCO</name>
<evidence type="ECO:0000313" key="2">
    <source>
        <dbReference type="Proteomes" id="UP000245124"/>
    </source>
</evidence>
<keyword evidence="2" id="KW-1185">Reference proteome</keyword>
<evidence type="ECO:0000313" key="1">
    <source>
        <dbReference type="EMBL" id="GBG22546.1"/>
    </source>
</evidence>
<protein>
    <submittedName>
        <fullName evidence="1">Uncharacterized protein</fullName>
    </submittedName>
</protein>